<evidence type="ECO:0000313" key="4">
    <source>
        <dbReference type="Proteomes" id="UP001217485"/>
    </source>
</evidence>
<accession>A0ABT5CEK1</accession>
<feature type="transmembrane region" description="Helical" evidence="2">
    <location>
        <begin position="120"/>
        <end position="141"/>
    </location>
</feature>
<dbReference type="Proteomes" id="UP001217485">
    <property type="component" value="Unassembled WGS sequence"/>
</dbReference>
<evidence type="ECO:0000256" key="2">
    <source>
        <dbReference type="SAM" id="Phobius"/>
    </source>
</evidence>
<evidence type="ECO:0000256" key="1">
    <source>
        <dbReference type="SAM" id="MobiDB-lite"/>
    </source>
</evidence>
<comment type="caution">
    <text evidence="3">The sequence shown here is derived from an EMBL/GenBank/DDBJ whole genome shotgun (WGS) entry which is preliminary data.</text>
</comment>
<feature type="compositionally biased region" description="Acidic residues" evidence="1">
    <location>
        <begin position="45"/>
        <end position="59"/>
    </location>
</feature>
<feature type="compositionally biased region" description="Basic and acidic residues" evidence="1">
    <location>
        <begin position="1"/>
        <end position="12"/>
    </location>
</feature>
<protein>
    <submittedName>
        <fullName evidence="3">Uncharacterized protein</fullName>
    </submittedName>
</protein>
<keyword evidence="4" id="KW-1185">Reference proteome</keyword>
<feature type="region of interest" description="Disordered" evidence="1">
    <location>
        <begin position="1"/>
        <end position="66"/>
    </location>
</feature>
<reference evidence="3 4" key="1">
    <citation type="submission" date="2023-01" db="EMBL/GenBank/DDBJ databases">
        <title>Minimal conservation of predation-associated metabolite biosynthetic gene clusters underscores biosynthetic potential of Myxococcota including descriptions for ten novel species: Archangium lansinium sp. nov., Myxococcus landrumus sp. nov., Nannocystis bai.</title>
        <authorList>
            <person name="Ahearne A."/>
            <person name="Stevens C."/>
            <person name="Dowd S."/>
        </authorList>
    </citation>
    <scope>NUCLEOTIDE SEQUENCE [LARGE SCALE GENOMIC DNA]</scope>
    <source>
        <strain evidence="3 4">WIWO2</strain>
    </source>
</reference>
<dbReference type="RefSeq" id="WP_272102169.1">
    <property type="nucleotide sequence ID" value="NZ_JAQNDK010000005.1"/>
</dbReference>
<proteinExistence type="predicted"/>
<evidence type="ECO:0000313" key="3">
    <source>
        <dbReference type="EMBL" id="MDC0684038.1"/>
    </source>
</evidence>
<gene>
    <name evidence="3" type="ORF">POL72_40310</name>
</gene>
<keyword evidence="2" id="KW-0472">Membrane</keyword>
<keyword evidence="2" id="KW-1133">Transmembrane helix</keyword>
<keyword evidence="2" id="KW-0812">Transmembrane</keyword>
<organism evidence="3 4">
    <name type="scientific">Sorangium atrum</name>
    <dbReference type="NCBI Taxonomy" id="2995308"/>
    <lineage>
        <taxon>Bacteria</taxon>
        <taxon>Pseudomonadati</taxon>
        <taxon>Myxococcota</taxon>
        <taxon>Polyangia</taxon>
        <taxon>Polyangiales</taxon>
        <taxon>Polyangiaceae</taxon>
        <taxon>Sorangium</taxon>
    </lineage>
</organism>
<dbReference type="EMBL" id="JAQNDK010000005">
    <property type="protein sequence ID" value="MDC0684038.1"/>
    <property type="molecule type" value="Genomic_DNA"/>
</dbReference>
<name>A0ABT5CEK1_9BACT</name>
<sequence length="147" mass="15908">MSEADDPRRTGQSDEPAASGAESGSRPTAPPVERPPAAAAPRDDLPEDDDFPEEGDLPEEGSLPLVDELDLRELVRGAMRPPPAAPPSLLRGVQRRIRVRSRGKFYGDGWSTARSPRSTYLMTSLFMLALIAFVFLVLIPWSGGALP</sequence>